<feature type="domain" description="SAICAR synthetase/ADE2 N-terminal" evidence="7">
    <location>
        <begin position="2"/>
        <end position="62"/>
    </location>
</feature>
<dbReference type="EC" id="6.3.2.6" evidence="2"/>
<accession>A0A0C2CVV9</accession>
<dbReference type="GO" id="GO:0004639">
    <property type="term" value="F:phosphoribosylaminoimidazolesuccinocarboxamide synthase activity"/>
    <property type="evidence" value="ECO:0007669"/>
    <property type="project" value="UniProtKB-EC"/>
</dbReference>
<evidence type="ECO:0000256" key="3">
    <source>
        <dbReference type="ARBA" id="ARBA00022598"/>
    </source>
</evidence>
<evidence type="ECO:0000256" key="6">
    <source>
        <dbReference type="ARBA" id="ARBA00022840"/>
    </source>
</evidence>
<organism evidence="8 9">
    <name type="scientific">Ancylostoma duodenale</name>
    <dbReference type="NCBI Taxonomy" id="51022"/>
    <lineage>
        <taxon>Eukaryota</taxon>
        <taxon>Metazoa</taxon>
        <taxon>Ecdysozoa</taxon>
        <taxon>Nematoda</taxon>
        <taxon>Chromadorea</taxon>
        <taxon>Rhabditida</taxon>
        <taxon>Rhabditina</taxon>
        <taxon>Rhabditomorpha</taxon>
        <taxon>Strongyloidea</taxon>
        <taxon>Ancylostomatidae</taxon>
        <taxon>Ancylostomatinae</taxon>
        <taxon>Ancylostoma</taxon>
    </lineage>
</organism>
<dbReference type="InterPro" id="IPR050089">
    <property type="entry name" value="SAICAR_synthetase"/>
</dbReference>
<dbReference type="UniPathway" id="UPA00074">
    <property type="reaction ID" value="UER00131"/>
</dbReference>
<reference evidence="8 9" key="1">
    <citation type="submission" date="2013-12" db="EMBL/GenBank/DDBJ databases">
        <title>Draft genome of the parsitic nematode Ancylostoma duodenale.</title>
        <authorList>
            <person name="Mitreva M."/>
        </authorList>
    </citation>
    <scope>NUCLEOTIDE SEQUENCE [LARGE SCALE GENOMIC DNA]</scope>
    <source>
        <strain evidence="8 9">Zhejiang</strain>
    </source>
</reference>
<dbReference type="EMBL" id="KN739886">
    <property type="protein sequence ID" value="KIH54017.1"/>
    <property type="molecule type" value="Genomic_DNA"/>
</dbReference>
<keyword evidence="5" id="KW-0658">Purine biosynthesis</keyword>
<proteinExistence type="predicted"/>
<evidence type="ECO:0000259" key="7">
    <source>
        <dbReference type="Pfam" id="PF01259"/>
    </source>
</evidence>
<evidence type="ECO:0000256" key="2">
    <source>
        <dbReference type="ARBA" id="ARBA00012217"/>
    </source>
</evidence>
<sequence>MLAEGKTKVIFGIVGREDIVLIRSKDQLTAFNAVRKNQLEGKGRIANKTTTNVFKYLQEIGNPCPLLRTTSL</sequence>
<dbReference type="GO" id="GO:0005524">
    <property type="term" value="F:ATP binding"/>
    <property type="evidence" value="ECO:0007669"/>
    <property type="project" value="UniProtKB-KW"/>
</dbReference>
<evidence type="ECO:0000256" key="4">
    <source>
        <dbReference type="ARBA" id="ARBA00022741"/>
    </source>
</evidence>
<keyword evidence="9" id="KW-1185">Reference proteome</keyword>
<dbReference type="SUPFAM" id="SSF56104">
    <property type="entry name" value="SAICAR synthase-like"/>
    <property type="match status" value="1"/>
</dbReference>
<evidence type="ECO:0000256" key="1">
    <source>
        <dbReference type="ARBA" id="ARBA00004672"/>
    </source>
</evidence>
<name>A0A0C2CVV9_9BILA</name>
<dbReference type="OrthoDB" id="9991235at2759"/>
<evidence type="ECO:0000256" key="5">
    <source>
        <dbReference type="ARBA" id="ARBA00022755"/>
    </source>
</evidence>
<keyword evidence="3" id="KW-0436">Ligase</keyword>
<evidence type="ECO:0000313" key="9">
    <source>
        <dbReference type="Proteomes" id="UP000054047"/>
    </source>
</evidence>
<protein>
    <recommendedName>
        <fullName evidence="2">phosphoribosylaminoimidazolesuccinocarboxamide synthase</fullName>
        <ecNumber evidence="2">6.3.2.6</ecNumber>
    </recommendedName>
</protein>
<dbReference type="AlphaFoldDB" id="A0A0C2CVV9"/>
<dbReference type="PANTHER" id="PTHR43599">
    <property type="entry name" value="MULTIFUNCTIONAL PROTEIN ADE2"/>
    <property type="match status" value="1"/>
</dbReference>
<evidence type="ECO:0000313" key="8">
    <source>
        <dbReference type="EMBL" id="KIH54017.1"/>
    </source>
</evidence>
<keyword evidence="4" id="KW-0547">Nucleotide-binding</keyword>
<keyword evidence="6" id="KW-0067">ATP-binding</keyword>
<dbReference type="InterPro" id="IPR028923">
    <property type="entry name" value="SAICAR_synt/ADE2_N"/>
</dbReference>
<dbReference type="Pfam" id="PF01259">
    <property type="entry name" value="SAICAR_synt"/>
    <property type="match status" value="1"/>
</dbReference>
<dbReference type="GO" id="GO:0005829">
    <property type="term" value="C:cytosol"/>
    <property type="evidence" value="ECO:0007669"/>
    <property type="project" value="TreeGrafter"/>
</dbReference>
<dbReference type="Proteomes" id="UP000054047">
    <property type="component" value="Unassembled WGS sequence"/>
</dbReference>
<gene>
    <name evidence="8" type="ORF">ANCDUO_15838</name>
</gene>
<dbReference type="GO" id="GO:0006189">
    <property type="term" value="P:'de novo' IMP biosynthetic process"/>
    <property type="evidence" value="ECO:0007669"/>
    <property type="project" value="UniProtKB-UniPathway"/>
</dbReference>
<comment type="pathway">
    <text evidence="1">Purine metabolism; IMP biosynthesis via de novo pathway; 5-amino-1-(5-phospho-D-ribosyl)imidazole-4-carboxamide from 5-amino-1-(5-phospho-D-ribosyl)imidazole-4-carboxylate: step 1/2.</text>
</comment>
<dbReference type="PANTHER" id="PTHR43599:SF3">
    <property type="entry name" value="SI:DKEY-6E2.2"/>
    <property type="match status" value="1"/>
</dbReference>
<dbReference type="Gene3D" id="3.30.200.20">
    <property type="entry name" value="Phosphorylase Kinase, domain 1"/>
    <property type="match status" value="1"/>
</dbReference>